<dbReference type="STRING" id="995038.SAMN05216274_105197"/>
<organism evidence="2 4">
    <name type="scientific">Cryobacterium levicorallinum</name>
    <dbReference type="NCBI Taxonomy" id="995038"/>
    <lineage>
        <taxon>Bacteria</taxon>
        <taxon>Bacillati</taxon>
        <taxon>Actinomycetota</taxon>
        <taxon>Actinomycetes</taxon>
        <taxon>Micrococcales</taxon>
        <taxon>Microbacteriaceae</taxon>
        <taxon>Cryobacterium</taxon>
    </lineage>
</organism>
<evidence type="ECO:0000313" key="3">
    <source>
        <dbReference type="Proteomes" id="UP000199681"/>
    </source>
</evidence>
<dbReference type="Pfam" id="PF06224">
    <property type="entry name" value="AlkZ-like"/>
    <property type="match status" value="1"/>
</dbReference>
<evidence type="ECO:0000313" key="2">
    <source>
        <dbReference type="EMBL" id="TFB82651.1"/>
    </source>
</evidence>
<dbReference type="Proteomes" id="UP000297963">
    <property type="component" value="Unassembled WGS sequence"/>
</dbReference>
<dbReference type="EMBL" id="SOFE01000023">
    <property type="protein sequence ID" value="TFB82651.1"/>
    <property type="molecule type" value="Genomic_DNA"/>
</dbReference>
<dbReference type="RefSeq" id="WP_092449151.1">
    <property type="nucleotide sequence ID" value="NZ_BKAC01000004.1"/>
</dbReference>
<keyword evidence="3" id="KW-1185">Reference proteome</keyword>
<dbReference type="Proteomes" id="UP000199681">
    <property type="component" value="Unassembled WGS sequence"/>
</dbReference>
<reference evidence="2 4" key="2">
    <citation type="submission" date="2019-03" db="EMBL/GenBank/DDBJ databases">
        <title>Genomics of glacier-inhabiting Cryobacterium strains.</title>
        <authorList>
            <person name="Liu Q."/>
            <person name="Xin Y.-H."/>
        </authorList>
    </citation>
    <scope>NUCLEOTIDE SEQUENCE [LARGE SCALE GENOMIC DNA]</scope>
    <source>
        <strain evidence="2 4">Hh34</strain>
    </source>
</reference>
<dbReference type="EMBL" id="FOPW01000005">
    <property type="protein sequence ID" value="SFH45119.1"/>
    <property type="molecule type" value="Genomic_DNA"/>
</dbReference>
<protein>
    <submittedName>
        <fullName evidence="1">Winged helix DNA-binding domain-containing protein</fullName>
    </submittedName>
</protein>
<sequence>MLAVQAQDYPAAQWASGVRSPGTTLDEVQASVNAGDIVRSWPMRGTLHLVRAGAQRADGFVGIRLRSCRVSLEQ</sequence>
<keyword evidence="1" id="KW-0238">DNA-binding</keyword>
<name>A0A1I3A5X6_9MICO</name>
<gene>
    <name evidence="2" type="ORF">E3O11_12200</name>
    <name evidence="1" type="ORF">SAMN05216274_105197</name>
</gene>
<evidence type="ECO:0000313" key="1">
    <source>
        <dbReference type="EMBL" id="SFH45119.1"/>
    </source>
</evidence>
<dbReference type="InterPro" id="IPR009351">
    <property type="entry name" value="AlkZ-like"/>
</dbReference>
<accession>A0A1I3A5X6</accession>
<comment type="caution">
    <text evidence="2">The sequence shown here is derived from an EMBL/GenBank/DDBJ whole genome shotgun (WGS) entry which is preliminary data.</text>
</comment>
<evidence type="ECO:0000313" key="4">
    <source>
        <dbReference type="Proteomes" id="UP000297963"/>
    </source>
</evidence>
<reference evidence="1 3" key="1">
    <citation type="submission" date="2016-10" db="EMBL/GenBank/DDBJ databases">
        <authorList>
            <person name="Varghese N."/>
            <person name="Submissions S."/>
        </authorList>
    </citation>
    <scope>NUCLEOTIDE SEQUENCE [LARGE SCALE GENOMIC DNA]</scope>
    <source>
        <strain evidence="1 3">GMCC 1.11211</strain>
    </source>
</reference>
<dbReference type="GO" id="GO:0003677">
    <property type="term" value="F:DNA binding"/>
    <property type="evidence" value="ECO:0007669"/>
    <property type="project" value="UniProtKB-KW"/>
</dbReference>
<proteinExistence type="predicted"/>
<dbReference type="AlphaFoldDB" id="A0A1I3A5X6"/>